<evidence type="ECO:0000313" key="6">
    <source>
        <dbReference type="RefSeq" id="XP_014478186.1"/>
    </source>
</evidence>
<dbReference type="RefSeq" id="XP_014478184.1">
    <property type="nucleotide sequence ID" value="XM_014622698.1"/>
</dbReference>
<dbReference type="AlphaFoldDB" id="A0A6P3XJM7"/>
<reference evidence="3 4" key="1">
    <citation type="submission" date="2025-04" db="UniProtKB">
        <authorList>
            <consortium name="RefSeq"/>
        </authorList>
    </citation>
    <scope>IDENTIFICATION</scope>
</reference>
<gene>
    <name evidence="3 4 5 6 7 8 9" type="primary">LOC106746285</name>
</gene>
<dbReference type="RefSeq" id="XP_014478186.1">
    <property type="nucleotide sequence ID" value="XM_014622700.1"/>
</dbReference>
<dbReference type="Proteomes" id="UP000515204">
    <property type="component" value="Unplaced"/>
</dbReference>
<evidence type="ECO:0000313" key="7">
    <source>
        <dbReference type="RefSeq" id="XP_014478187.1"/>
    </source>
</evidence>
<protein>
    <submittedName>
        <fullName evidence="3 4">Protein lin-37 homolog</fullName>
    </submittedName>
</protein>
<dbReference type="RefSeq" id="XP_014478189.1">
    <property type="nucleotide sequence ID" value="XM_014622703.1"/>
</dbReference>
<evidence type="ECO:0000313" key="3">
    <source>
        <dbReference type="RefSeq" id="XP_014478182.1"/>
    </source>
</evidence>
<organism evidence="2 9">
    <name type="scientific">Dinoponera quadriceps</name>
    <name type="common">South American ant</name>
    <dbReference type="NCBI Taxonomy" id="609295"/>
    <lineage>
        <taxon>Eukaryota</taxon>
        <taxon>Metazoa</taxon>
        <taxon>Ecdysozoa</taxon>
        <taxon>Arthropoda</taxon>
        <taxon>Hexapoda</taxon>
        <taxon>Insecta</taxon>
        <taxon>Pterygota</taxon>
        <taxon>Neoptera</taxon>
        <taxon>Endopterygota</taxon>
        <taxon>Hymenoptera</taxon>
        <taxon>Apocrita</taxon>
        <taxon>Aculeata</taxon>
        <taxon>Formicoidea</taxon>
        <taxon>Formicidae</taxon>
        <taxon>Ponerinae</taxon>
        <taxon>Ponerini</taxon>
        <taxon>Dinoponera</taxon>
    </lineage>
</organism>
<dbReference type="Pfam" id="PF15306">
    <property type="entry name" value="LIN37"/>
    <property type="match status" value="1"/>
</dbReference>
<dbReference type="GO" id="GO:0000122">
    <property type="term" value="P:negative regulation of transcription by RNA polymerase II"/>
    <property type="evidence" value="ECO:0007669"/>
    <property type="project" value="TreeGrafter"/>
</dbReference>
<name>A0A6P3XJM7_DINQU</name>
<proteinExistence type="predicted"/>
<dbReference type="RefSeq" id="XP_014478188.1">
    <property type="nucleotide sequence ID" value="XM_014622702.1"/>
</dbReference>
<dbReference type="GO" id="GO:0031523">
    <property type="term" value="C:Myb complex"/>
    <property type="evidence" value="ECO:0007669"/>
    <property type="project" value="TreeGrafter"/>
</dbReference>
<dbReference type="GO" id="GO:0017053">
    <property type="term" value="C:transcription repressor complex"/>
    <property type="evidence" value="ECO:0007669"/>
    <property type="project" value="InterPro"/>
</dbReference>
<dbReference type="RefSeq" id="XP_014478183.1">
    <property type="nucleotide sequence ID" value="XM_014622697.1"/>
</dbReference>
<evidence type="ECO:0000313" key="9">
    <source>
        <dbReference type="RefSeq" id="XP_014478189.1"/>
    </source>
</evidence>
<dbReference type="RefSeq" id="XP_014478187.1">
    <property type="nucleotide sequence ID" value="XM_014622701.1"/>
</dbReference>
<evidence type="ECO:0000313" key="5">
    <source>
        <dbReference type="RefSeq" id="XP_014478184.1"/>
    </source>
</evidence>
<dbReference type="KEGG" id="dqu:106746285"/>
<dbReference type="PANTHER" id="PTHR31336:SF3">
    <property type="entry name" value="PROTEIN LIN-37 HOMOLOG"/>
    <property type="match status" value="1"/>
</dbReference>
<dbReference type="InterPro" id="IPR028226">
    <property type="entry name" value="LIN37"/>
</dbReference>
<sequence length="257" mass="29668">MGKKRNVQPPPIMPGRVKVEIKDEIGDSDVLVARDRLKGALRELLQHSDTGSSADSSEESPSHDYKQQMKKTTKAMNFQQPRKIRRRRQVPTDTPFHHTYVMKLFDRSVDLAQFQEDTPLYPICRAWMANQPRNPNLVPKVRSPSPEIVNEVNMGNNIFDTNGELSDVHYLPPPLPCEEAIPKNRIPSPIVGEKDELNLDYDGHTLKSRETLMKEHTARWNAIRKKWHQQAHKNELRFIESANILSTIFKKAQSEFE</sequence>
<dbReference type="RefSeq" id="XP_014478182.1">
    <property type="nucleotide sequence ID" value="XM_014622696.1"/>
</dbReference>
<evidence type="ECO:0000313" key="8">
    <source>
        <dbReference type="RefSeq" id="XP_014478188.1"/>
    </source>
</evidence>
<dbReference type="GeneID" id="106746285"/>
<dbReference type="CTD" id="37215"/>
<dbReference type="OrthoDB" id="6287771at2759"/>
<dbReference type="PANTHER" id="PTHR31336">
    <property type="entry name" value="LIN37 HOMOLOG"/>
    <property type="match status" value="1"/>
</dbReference>
<evidence type="ECO:0000313" key="2">
    <source>
        <dbReference type="Proteomes" id="UP000515204"/>
    </source>
</evidence>
<evidence type="ECO:0000313" key="4">
    <source>
        <dbReference type="RefSeq" id="XP_014478183.1"/>
    </source>
</evidence>
<accession>A0A6P3XJM7</accession>
<keyword evidence="2" id="KW-1185">Reference proteome</keyword>
<feature type="region of interest" description="Disordered" evidence="1">
    <location>
        <begin position="44"/>
        <end position="85"/>
    </location>
</feature>
<evidence type="ECO:0000256" key="1">
    <source>
        <dbReference type="SAM" id="MobiDB-lite"/>
    </source>
</evidence>